<dbReference type="SMART" id="SM00564">
    <property type="entry name" value="PQQ"/>
    <property type="match status" value="2"/>
</dbReference>
<feature type="region of interest" description="Disordered" evidence="1">
    <location>
        <begin position="26"/>
        <end position="49"/>
    </location>
</feature>
<dbReference type="PANTHER" id="PTHR34512">
    <property type="entry name" value="CELL SURFACE PROTEIN"/>
    <property type="match status" value="1"/>
</dbReference>
<name>A0A517MYL8_9BACT</name>
<dbReference type="InterPro" id="IPR011047">
    <property type="entry name" value="Quinoprotein_ADH-like_sf"/>
</dbReference>
<dbReference type="InterPro" id="IPR018391">
    <property type="entry name" value="PQQ_b-propeller_rpt"/>
</dbReference>
<evidence type="ECO:0000313" key="5">
    <source>
        <dbReference type="Proteomes" id="UP000319852"/>
    </source>
</evidence>
<proteinExistence type="predicted"/>
<feature type="chain" id="PRO_5022036630" evidence="2">
    <location>
        <begin position="21"/>
        <end position="416"/>
    </location>
</feature>
<keyword evidence="2" id="KW-0732">Signal</keyword>
<dbReference type="Gene3D" id="2.130.10.10">
    <property type="entry name" value="YVTN repeat-like/Quinoprotein amine dehydrogenase"/>
    <property type="match status" value="2"/>
</dbReference>
<dbReference type="InterPro" id="IPR002372">
    <property type="entry name" value="PQQ_rpt_dom"/>
</dbReference>
<gene>
    <name evidence="4" type="ORF">HG15A2_33110</name>
</gene>
<dbReference type="RefSeq" id="WP_145061138.1">
    <property type="nucleotide sequence ID" value="NZ_CP036263.1"/>
</dbReference>
<feature type="domain" description="Pyrrolo-quinoline quinone repeat" evidence="3">
    <location>
        <begin position="166"/>
        <end position="252"/>
    </location>
</feature>
<dbReference type="KEGG" id="amob:HG15A2_33110"/>
<dbReference type="Proteomes" id="UP000319852">
    <property type="component" value="Chromosome"/>
</dbReference>
<evidence type="ECO:0000256" key="1">
    <source>
        <dbReference type="SAM" id="MobiDB-lite"/>
    </source>
</evidence>
<dbReference type="Pfam" id="PF13360">
    <property type="entry name" value="PQQ_2"/>
    <property type="match status" value="3"/>
</dbReference>
<dbReference type="EMBL" id="CP036263">
    <property type="protein sequence ID" value="QDS99975.1"/>
    <property type="molecule type" value="Genomic_DNA"/>
</dbReference>
<evidence type="ECO:0000313" key="4">
    <source>
        <dbReference type="EMBL" id="QDS99975.1"/>
    </source>
</evidence>
<dbReference type="PANTHER" id="PTHR34512:SF30">
    <property type="entry name" value="OUTER MEMBRANE PROTEIN ASSEMBLY FACTOR BAMB"/>
    <property type="match status" value="1"/>
</dbReference>
<dbReference type="OrthoDB" id="244732at2"/>
<feature type="signal peptide" evidence="2">
    <location>
        <begin position="1"/>
        <end position="20"/>
    </location>
</feature>
<evidence type="ECO:0000259" key="3">
    <source>
        <dbReference type="Pfam" id="PF13360"/>
    </source>
</evidence>
<reference evidence="4 5" key="1">
    <citation type="submission" date="2019-02" db="EMBL/GenBank/DDBJ databases">
        <title>Deep-cultivation of Planctomycetes and their phenomic and genomic characterization uncovers novel biology.</title>
        <authorList>
            <person name="Wiegand S."/>
            <person name="Jogler M."/>
            <person name="Boedeker C."/>
            <person name="Pinto D."/>
            <person name="Vollmers J."/>
            <person name="Rivas-Marin E."/>
            <person name="Kohn T."/>
            <person name="Peeters S.H."/>
            <person name="Heuer A."/>
            <person name="Rast P."/>
            <person name="Oberbeckmann S."/>
            <person name="Bunk B."/>
            <person name="Jeske O."/>
            <person name="Meyerdierks A."/>
            <person name="Storesund J.E."/>
            <person name="Kallscheuer N."/>
            <person name="Luecker S."/>
            <person name="Lage O.M."/>
            <person name="Pohl T."/>
            <person name="Merkel B.J."/>
            <person name="Hornburger P."/>
            <person name="Mueller R.-W."/>
            <person name="Bruemmer F."/>
            <person name="Labrenz M."/>
            <person name="Spormann A.M."/>
            <person name="Op den Camp H."/>
            <person name="Overmann J."/>
            <person name="Amann R."/>
            <person name="Jetten M.S.M."/>
            <person name="Mascher T."/>
            <person name="Medema M.H."/>
            <person name="Devos D.P."/>
            <person name="Kaster A.-K."/>
            <person name="Ovreas L."/>
            <person name="Rohde M."/>
            <person name="Galperin M.Y."/>
            <person name="Jogler C."/>
        </authorList>
    </citation>
    <scope>NUCLEOTIDE SEQUENCE [LARGE SCALE GENOMIC DNA]</scope>
    <source>
        <strain evidence="4 5">HG15A2</strain>
    </source>
</reference>
<dbReference type="SUPFAM" id="SSF50998">
    <property type="entry name" value="Quinoprotein alcohol dehydrogenase-like"/>
    <property type="match status" value="1"/>
</dbReference>
<sequence precursor="true">MRLLPAYFVAVFITLGSQLAAEDWPQWRGPTGDNHAAAGATAPNQWSESEGLAWKTPVLGRGHSSPTLVGNRIYLTTADDAAGTQSLLIFDRQTGELLAQPVVHEGGLSQNVHPNNTNASPTVASDGKRVFALFHNNNAAWITAFTLEGQQIWQKRALEFDPQRFKFGFGSSPVVADGLVIVTSEYDGPESGLVAFDCASGEQRWKTPRPESLSYSSVARVQTGGKLQLMLSGNQQIAAYEPSSGEELWSTPGTTYATCGTMVWDEGLGLAFASGGFPETFTLAVEMSGEHKIVWKNQARCYEQSLLLADGYLYAVTDRGVAYCWRARDGEQMWKQRIGGSFSSSPVLVGSEIYVASEKGTIFVYEANPEEFQSLGENQLGDEAFATPTPADGRLYHRYTKMVDGKRQEFLAAIGK</sequence>
<accession>A0A517MYL8</accession>
<dbReference type="AlphaFoldDB" id="A0A517MYL8"/>
<dbReference type="InterPro" id="IPR015943">
    <property type="entry name" value="WD40/YVTN_repeat-like_dom_sf"/>
</dbReference>
<protein>
    <submittedName>
        <fullName evidence="4">Outer membrane biogenesis protein BamB</fullName>
    </submittedName>
</protein>
<keyword evidence="5" id="KW-1185">Reference proteome</keyword>
<feature type="domain" description="Pyrrolo-quinoline quinone repeat" evidence="3">
    <location>
        <begin position="307"/>
        <end position="367"/>
    </location>
</feature>
<evidence type="ECO:0000256" key="2">
    <source>
        <dbReference type="SAM" id="SignalP"/>
    </source>
</evidence>
<organism evidence="4 5">
    <name type="scientific">Adhaeretor mobilis</name>
    <dbReference type="NCBI Taxonomy" id="1930276"/>
    <lineage>
        <taxon>Bacteria</taxon>
        <taxon>Pseudomonadati</taxon>
        <taxon>Planctomycetota</taxon>
        <taxon>Planctomycetia</taxon>
        <taxon>Pirellulales</taxon>
        <taxon>Lacipirellulaceae</taxon>
        <taxon>Adhaeretor</taxon>
    </lineage>
</organism>
<feature type="domain" description="Pyrrolo-quinoline quinone repeat" evidence="3">
    <location>
        <begin position="48"/>
        <end position="155"/>
    </location>
</feature>